<keyword evidence="1" id="KW-0812">Transmembrane</keyword>
<name>A0ABU9NWH5_9FLAO</name>
<evidence type="ECO:0000256" key="1">
    <source>
        <dbReference type="SAM" id="Phobius"/>
    </source>
</evidence>
<dbReference type="SUPFAM" id="SSF48371">
    <property type="entry name" value="ARM repeat"/>
    <property type="match status" value="1"/>
</dbReference>
<evidence type="ECO:0000313" key="3">
    <source>
        <dbReference type="Proteomes" id="UP001468798"/>
    </source>
</evidence>
<dbReference type="InterPro" id="IPR016024">
    <property type="entry name" value="ARM-type_fold"/>
</dbReference>
<keyword evidence="1" id="KW-1133">Transmembrane helix</keyword>
<keyword evidence="1" id="KW-0472">Membrane</keyword>
<feature type="transmembrane region" description="Helical" evidence="1">
    <location>
        <begin position="12"/>
        <end position="34"/>
    </location>
</feature>
<sequence length="336" mass="39134">MKEFLSNITSNSIFVLAIVIIVLVIAMTLFKAICKRNLQKNQQKTLPLIKHFLIDIVKNHDNKEFIRQKIKEIKRKIPLRATWCKEMMIDEMILIKKKLSPEEAETITLIYRTLKLYKFSSSLINDNKIYKKCLGFYHYETMSYSNGINKIIPYLKNKNQLIQSNASVAYLSLTNISIENTLYKSKKRIKRNKEKVENLFYIQKYPYNSNIDFWLKAKKTSILLLGLKIAAHESNGNDTAAIIQLLSHKSNTVKNETLITIRKLHIQEAEDKILSILNQFSPSLQEQSLQTLKVIGTNKTIEYIQNRMSYFDNLELKITATDCLETLLMKEKIITS</sequence>
<organism evidence="2 3">
    <name type="scientific">Flavobacterium polysaccharolyticum</name>
    <dbReference type="NCBI Taxonomy" id="3133148"/>
    <lineage>
        <taxon>Bacteria</taxon>
        <taxon>Pseudomonadati</taxon>
        <taxon>Bacteroidota</taxon>
        <taxon>Flavobacteriia</taxon>
        <taxon>Flavobacteriales</taxon>
        <taxon>Flavobacteriaceae</taxon>
        <taxon>Flavobacterium</taxon>
    </lineage>
</organism>
<keyword evidence="3" id="KW-1185">Reference proteome</keyword>
<evidence type="ECO:0008006" key="4">
    <source>
        <dbReference type="Google" id="ProtNLM"/>
    </source>
</evidence>
<dbReference type="EMBL" id="JBCGDP010000020">
    <property type="protein sequence ID" value="MEM0578177.1"/>
    <property type="molecule type" value="Genomic_DNA"/>
</dbReference>
<dbReference type="Proteomes" id="UP001468798">
    <property type="component" value="Unassembled WGS sequence"/>
</dbReference>
<gene>
    <name evidence="2" type="ORF">WFZ86_16865</name>
</gene>
<proteinExistence type="predicted"/>
<reference evidence="2 3" key="1">
    <citation type="submission" date="2024-03" db="EMBL/GenBank/DDBJ databases">
        <title>Two novel species of the genus Flavobacterium exhibiting potentially degradation of complex polysaccharides.</title>
        <authorList>
            <person name="Lian X."/>
        </authorList>
    </citation>
    <scope>NUCLEOTIDE SEQUENCE [LARGE SCALE GENOMIC DNA]</scope>
    <source>
        <strain evidence="2 3">N6</strain>
    </source>
</reference>
<evidence type="ECO:0000313" key="2">
    <source>
        <dbReference type="EMBL" id="MEM0578177.1"/>
    </source>
</evidence>
<dbReference type="RefSeq" id="WP_342693018.1">
    <property type="nucleotide sequence ID" value="NZ_JBCGDP010000020.1"/>
</dbReference>
<comment type="caution">
    <text evidence="2">The sequence shown here is derived from an EMBL/GenBank/DDBJ whole genome shotgun (WGS) entry which is preliminary data.</text>
</comment>
<protein>
    <recommendedName>
        <fullName evidence="4">HEAT repeat domain-containing protein</fullName>
    </recommendedName>
</protein>
<accession>A0ABU9NWH5</accession>